<accession>A0ABQ4IAR8</accession>
<reference evidence="1 2" key="1">
    <citation type="submission" date="2021-01" db="EMBL/GenBank/DDBJ databases">
        <title>Whole genome shotgun sequence of Verrucosispora gifhornensis NBRC 16317.</title>
        <authorList>
            <person name="Komaki H."/>
            <person name="Tamura T."/>
        </authorList>
    </citation>
    <scope>NUCLEOTIDE SEQUENCE [LARGE SCALE GENOMIC DNA]</scope>
    <source>
        <strain evidence="1 2">NBRC 16317</strain>
    </source>
</reference>
<comment type="caution">
    <text evidence="1">The sequence shown here is derived from an EMBL/GenBank/DDBJ whole genome shotgun (WGS) entry which is preliminary data.</text>
</comment>
<gene>
    <name evidence="1" type="ORF">Vgi01_16440</name>
</gene>
<evidence type="ECO:0000313" key="1">
    <source>
        <dbReference type="EMBL" id="GIJ14960.1"/>
    </source>
</evidence>
<evidence type="ECO:0008006" key="3">
    <source>
        <dbReference type="Google" id="ProtNLM"/>
    </source>
</evidence>
<evidence type="ECO:0000313" key="2">
    <source>
        <dbReference type="Proteomes" id="UP000647860"/>
    </source>
</evidence>
<dbReference type="EMBL" id="BOPA01000014">
    <property type="protein sequence ID" value="GIJ14960.1"/>
    <property type="molecule type" value="Genomic_DNA"/>
</dbReference>
<dbReference type="Proteomes" id="UP000647860">
    <property type="component" value="Unassembled WGS sequence"/>
</dbReference>
<keyword evidence="2" id="KW-1185">Reference proteome</keyword>
<organism evidence="1 2">
    <name type="scientific">Micromonospora gifhornensis</name>
    <dbReference type="NCBI Taxonomy" id="84594"/>
    <lineage>
        <taxon>Bacteria</taxon>
        <taxon>Bacillati</taxon>
        <taxon>Actinomycetota</taxon>
        <taxon>Actinomycetes</taxon>
        <taxon>Micromonosporales</taxon>
        <taxon>Micromonosporaceae</taxon>
        <taxon>Micromonospora</taxon>
    </lineage>
</organism>
<name>A0ABQ4IAR8_9ACTN</name>
<protein>
    <recommendedName>
        <fullName evidence="3">DUF3558 domain-containing protein</fullName>
    </recommendedName>
</protein>
<sequence>MLCPYRRSWILAHSPAVMIFRGRTALTAVTGAVLPVLLLAGCADGAAPEGTASSDAIRVVSDDFCDRVDYTLATSAFGGKPTPIPPADDDRGPDFRCAKSFFSGAGFLGGFVFVKVQSFGDASEARTGFERSATVSSVEPFEGGSEIVADVVRYQQLRDDAKIEILEANVIMEVRVTVVGSVGDEQAAALPPAAVRLAAHTLDLIRAG</sequence>
<proteinExistence type="predicted"/>